<keyword evidence="2" id="KW-1185">Reference proteome</keyword>
<dbReference type="Proteomes" id="UP001221142">
    <property type="component" value="Unassembled WGS sequence"/>
</dbReference>
<proteinExistence type="predicted"/>
<dbReference type="AlphaFoldDB" id="A0AAD7BI86"/>
<sequence length="100" mass="11248">MHPEFVLAHECMLIDYELGRFDHPRAQRVFARSASPVTATQTITQRRQPVCIPPVDGDTVTAEALDEKDQKKPKTAAFKAEASTTESVLGKHIERTWVPF</sequence>
<accession>A0AAD7BI86</accession>
<organism evidence="1 2">
    <name type="scientific">Roridomyces roridus</name>
    <dbReference type="NCBI Taxonomy" id="1738132"/>
    <lineage>
        <taxon>Eukaryota</taxon>
        <taxon>Fungi</taxon>
        <taxon>Dikarya</taxon>
        <taxon>Basidiomycota</taxon>
        <taxon>Agaricomycotina</taxon>
        <taxon>Agaricomycetes</taxon>
        <taxon>Agaricomycetidae</taxon>
        <taxon>Agaricales</taxon>
        <taxon>Marasmiineae</taxon>
        <taxon>Mycenaceae</taxon>
        <taxon>Roridomyces</taxon>
    </lineage>
</organism>
<dbReference type="EMBL" id="JARKIF010000016">
    <property type="protein sequence ID" value="KAJ7621408.1"/>
    <property type="molecule type" value="Genomic_DNA"/>
</dbReference>
<comment type="caution">
    <text evidence="1">The sequence shown here is derived from an EMBL/GenBank/DDBJ whole genome shotgun (WGS) entry which is preliminary data.</text>
</comment>
<reference evidence="1" key="1">
    <citation type="submission" date="2023-03" db="EMBL/GenBank/DDBJ databases">
        <title>Massive genome expansion in bonnet fungi (Mycena s.s.) driven by repeated elements and novel gene families across ecological guilds.</title>
        <authorList>
            <consortium name="Lawrence Berkeley National Laboratory"/>
            <person name="Harder C.B."/>
            <person name="Miyauchi S."/>
            <person name="Viragh M."/>
            <person name="Kuo A."/>
            <person name="Thoen E."/>
            <person name="Andreopoulos B."/>
            <person name="Lu D."/>
            <person name="Skrede I."/>
            <person name="Drula E."/>
            <person name="Henrissat B."/>
            <person name="Morin E."/>
            <person name="Kohler A."/>
            <person name="Barry K."/>
            <person name="LaButti K."/>
            <person name="Morin E."/>
            <person name="Salamov A."/>
            <person name="Lipzen A."/>
            <person name="Mereny Z."/>
            <person name="Hegedus B."/>
            <person name="Baldrian P."/>
            <person name="Stursova M."/>
            <person name="Weitz H."/>
            <person name="Taylor A."/>
            <person name="Grigoriev I.V."/>
            <person name="Nagy L.G."/>
            <person name="Martin F."/>
            <person name="Kauserud H."/>
        </authorList>
    </citation>
    <scope>NUCLEOTIDE SEQUENCE</scope>
    <source>
        <strain evidence="1">9284</strain>
    </source>
</reference>
<evidence type="ECO:0000313" key="1">
    <source>
        <dbReference type="EMBL" id="KAJ7621408.1"/>
    </source>
</evidence>
<evidence type="ECO:0000313" key="2">
    <source>
        <dbReference type="Proteomes" id="UP001221142"/>
    </source>
</evidence>
<protein>
    <submittedName>
        <fullName evidence="1">Uncharacterized protein</fullName>
    </submittedName>
</protein>
<gene>
    <name evidence="1" type="ORF">FB45DRAFT_1032656</name>
</gene>
<name>A0AAD7BI86_9AGAR</name>